<keyword evidence="2" id="KW-0378">Hydrolase</keyword>
<dbReference type="GO" id="GO:0016788">
    <property type="term" value="F:hydrolase activity, acting on ester bonds"/>
    <property type="evidence" value="ECO:0007669"/>
    <property type="project" value="InterPro"/>
</dbReference>
<dbReference type="Pfam" id="PF00657">
    <property type="entry name" value="Lipase_GDSL"/>
    <property type="match status" value="1"/>
</dbReference>
<proteinExistence type="inferred from homology"/>
<dbReference type="InterPro" id="IPR001087">
    <property type="entry name" value="GDSL"/>
</dbReference>
<evidence type="ECO:0000256" key="1">
    <source>
        <dbReference type="ARBA" id="ARBA00008668"/>
    </source>
</evidence>
<keyword evidence="5" id="KW-1185">Reference proteome</keyword>
<dbReference type="InterPro" id="IPR036514">
    <property type="entry name" value="SGNH_hydro_sf"/>
</dbReference>
<gene>
    <name evidence="4" type="ORF">KC19_3G117600</name>
</gene>
<name>A0A8T0IHD6_CERPU</name>
<organism evidence="4 5">
    <name type="scientific">Ceratodon purpureus</name>
    <name type="common">Fire moss</name>
    <name type="synonym">Dicranum purpureum</name>
    <dbReference type="NCBI Taxonomy" id="3225"/>
    <lineage>
        <taxon>Eukaryota</taxon>
        <taxon>Viridiplantae</taxon>
        <taxon>Streptophyta</taxon>
        <taxon>Embryophyta</taxon>
        <taxon>Bryophyta</taxon>
        <taxon>Bryophytina</taxon>
        <taxon>Bryopsida</taxon>
        <taxon>Dicranidae</taxon>
        <taxon>Pseudoditrichales</taxon>
        <taxon>Ditrichaceae</taxon>
        <taxon>Ceratodon</taxon>
    </lineage>
</organism>
<sequence length="310" mass="34554">MGKPWGMTWPGYPTGRVSDGRIGIDYLAELLGVPSPIASMQLKNDSESLLGVNFAYAGAGITYAFGYTSLDTQMNDLESFVNKKVLTKHHLRKSVAFISLGVNDYSAYNTENNFVFKETATSNQTKTMAISIVDGIAFSLVRLHSFGFRNIVIANLPSMICSPYITVASNYSSCSANTTLTYETSIHDEFLQQRINLLNKQLRGANFLIVNQTKAFDHIYQNGSQYGFENPLTPCCTAKDNLYDFNACGTIDDNTNEPLYKMCEHPEKAVVMDGIHPTQAAWKTVFNLYASIPGYTQGLTLKEWIQKFRN</sequence>
<evidence type="ECO:0000256" key="3">
    <source>
        <dbReference type="ARBA" id="ARBA00023098"/>
    </source>
</evidence>
<dbReference type="EMBL" id="CM026423">
    <property type="protein sequence ID" value="KAG0583204.1"/>
    <property type="molecule type" value="Genomic_DNA"/>
</dbReference>
<accession>A0A8T0IHD6</accession>
<evidence type="ECO:0000313" key="5">
    <source>
        <dbReference type="Proteomes" id="UP000822688"/>
    </source>
</evidence>
<comment type="similarity">
    <text evidence="1">Belongs to the 'GDSL' lipolytic enzyme family.</text>
</comment>
<reference evidence="4" key="1">
    <citation type="submission" date="2020-06" db="EMBL/GenBank/DDBJ databases">
        <title>WGS assembly of Ceratodon purpureus strain R40.</title>
        <authorList>
            <person name="Carey S.B."/>
            <person name="Jenkins J."/>
            <person name="Shu S."/>
            <person name="Lovell J.T."/>
            <person name="Sreedasyam A."/>
            <person name="Maumus F."/>
            <person name="Tiley G.P."/>
            <person name="Fernandez-Pozo N."/>
            <person name="Barry K."/>
            <person name="Chen C."/>
            <person name="Wang M."/>
            <person name="Lipzen A."/>
            <person name="Daum C."/>
            <person name="Saski C.A."/>
            <person name="Payton A.C."/>
            <person name="Mcbreen J.C."/>
            <person name="Conrad R.E."/>
            <person name="Kollar L.M."/>
            <person name="Olsson S."/>
            <person name="Huttunen S."/>
            <person name="Landis J.B."/>
            <person name="Wickett N.J."/>
            <person name="Johnson M.G."/>
            <person name="Rensing S.A."/>
            <person name="Grimwood J."/>
            <person name="Schmutz J."/>
            <person name="Mcdaniel S.F."/>
        </authorList>
    </citation>
    <scope>NUCLEOTIDE SEQUENCE</scope>
    <source>
        <strain evidence="4">R40</strain>
    </source>
</reference>
<dbReference type="PANTHER" id="PTHR46020">
    <property type="entry name" value="OSJNBB0059K02.9 PROTEIN"/>
    <property type="match status" value="1"/>
</dbReference>
<dbReference type="Proteomes" id="UP000822688">
    <property type="component" value="Chromosome 3"/>
</dbReference>
<dbReference type="GO" id="GO:0006629">
    <property type="term" value="P:lipid metabolic process"/>
    <property type="evidence" value="ECO:0007669"/>
    <property type="project" value="UniProtKB-KW"/>
</dbReference>
<keyword evidence="3" id="KW-0443">Lipid metabolism</keyword>
<dbReference type="PANTHER" id="PTHR46020:SF4">
    <property type="entry name" value="OS04G0650200 PROTEIN"/>
    <property type="match status" value="1"/>
</dbReference>
<comment type="caution">
    <text evidence="4">The sequence shown here is derived from an EMBL/GenBank/DDBJ whole genome shotgun (WGS) entry which is preliminary data.</text>
</comment>
<protein>
    <submittedName>
        <fullName evidence="4">Uncharacterized protein</fullName>
    </submittedName>
</protein>
<evidence type="ECO:0000256" key="2">
    <source>
        <dbReference type="ARBA" id="ARBA00022801"/>
    </source>
</evidence>
<evidence type="ECO:0000313" key="4">
    <source>
        <dbReference type="EMBL" id="KAG0583204.1"/>
    </source>
</evidence>
<dbReference type="Gene3D" id="3.40.50.1110">
    <property type="entry name" value="SGNH hydrolase"/>
    <property type="match status" value="1"/>
</dbReference>
<dbReference type="AlphaFoldDB" id="A0A8T0IHD6"/>